<keyword evidence="13 17" id="KW-0496">Mitochondrion</keyword>
<keyword evidence="13" id="KW-0999">Mitochondrion inner membrane</keyword>
<comment type="catalytic activity">
    <reaction evidence="12">
        <text>4 Fe(II)-[cytochrome c] + O2 + 8 H(+)(in) = 4 Fe(III)-[cytochrome c] + 2 H2O + 4 H(+)(out)</text>
        <dbReference type="Rhea" id="RHEA:11436"/>
        <dbReference type="Rhea" id="RHEA-COMP:10350"/>
        <dbReference type="Rhea" id="RHEA-COMP:14399"/>
        <dbReference type="ChEBI" id="CHEBI:15377"/>
        <dbReference type="ChEBI" id="CHEBI:15378"/>
        <dbReference type="ChEBI" id="CHEBI:15379"/>
        <dbReference type="ChEBI" id="CHEBI:29033"/>
        <dbReference type="ChEBI" id="CHEBI:29034"/>
        <dbReference type="EC" id="7.1.1.9"/>
    </reaction>
    <physiologicalReaction direction="left-to-right" evidence="12">
        <dbReference type="Rhea" id="RHEA:11437"/>
    </physiologicalReaction>
</comment>
<proteinExistence type="inferred from homology"/>
<dbReference type="InterPro" id="IPR036257">
    <property type="entry name" value="Cyt_c_oxidase_su2_TM_sf"/>
</dbReference>
<dbReference type="InterPro" id="IPR008972">
    <property type="entry name" value="Cupredoxin"/>
</dbReference>
<evidence type="ECO:0000256" key="9">
    <source>
        <dbReference type="ARBA" id="ARBA00022989"/>
    </source>
</evidence>
<evidence type="ECO:0000256" key="1">
    <source>
        <dbReference type="ARBA" id="ARBA00004141"/>
    </source>
</evidence>
<dbReference type="InterPro" id="IPR045187">
    <property type="entry name" value="CcO_II"/>
</dbReference>
<keyword evidence="8 13" id="KW-0249">Electron transport</keyword>
<comment type="cofactor">
    <cofactor evidence="13">
        <name>Cu cation</name>
        <dbReference type="ChEBI" id="CHEBI:23378"/>
    </cofactor>
    <text evidence="13">Binds a copper A center.</text>
</comment>
<evidence type="ECO:0000256" key="3">
    <source>
        <dbReference type="ARBA" id="ARBA00022448"/>
    </source>
</evidence>
<dbReference type="PRINTS" id="PR01166">
    <property type="entry name" value="CYCOXIDASEII"/>
</dbReference>
<keyword evidence="5 13" id="KW-0812">Transmembrane</keyword>
<comment type="similarity">
    <text evidence="2 13">Belongs to the cytochrome c oxidase subunit 2 family.</text>
</comment>
<sequence length="270" mass="30604">MHKFAARTRCLHFPLNHFNQPNPPFMTNRQTFQDPCTPVMEAIVEVHAYIMFFLVSIVTFVFVAIACVVYDFYWADESEEARPHALQAARVVHCTWLEAVWTLVPVGILVVIAIPSFALLYSMEEKFDAEVTVKAVGHQWYWEYQYAVGTKLLRAVLFRFDSYMKADPDLEVGQLRLLATDTTALLPRGTRIRLLTTSADVIHSWALPAAGVKMDAIPGRLNQVTLFFNRGGTFHGQCSELCGVNHGFMPITVKALSVERFRAWVDRFGG</sequence>
<dbReference type="PROSITE" id="PS50999">
    <property type="entry name" value="COX2_TM"/>
    <property type="match status" value="1"/>
</dbReference>
<dbReference type="GO" id="GO:0005507">
    <property type="term" value="F:copper ion binding"/>
    <property type="evidence" value="ECO:0007669"/>
    <property type="project" value="InterPro"/>
</dbReference>
<evidence type="ECO:0000256" key="4">
    <source>
        <dbReference type="ARBA" id="ARBA00022660"/>
    </source>
</evidence>
<keyword evidence="7" id="KW-1278">Translocase</keyword>
<keyword evidence="4 13" id="KW-0679">Respiratory chain</keyword>
<geneLocation type="mitochondrion" evidence="17"/>
<evidence type="ECO:0000256" key="7">
    <source>
        <dbReference type="ARBA" id="ARBA00022967"/>
    </source>
</evidence>
<feature type="domain" description="Cytochrome oxidase subunit II transmembrane region profile" evidence="16">
    <location>
        <begin position="24"/>
        <end position="127"/>
    </location>
</feature>
<dbReference type="NCBIfam" id="TIGR02866">
    <property type="entry name" value="CoxB"/>
    <property type="match status" value="1"/>
</dbReference>
<dbReference type="Pfam" id="PF02790">
    <property type="entry name" value="COX2_TM"/>
    <property type="match status" value="1"/>
</dbReference>
<gene>
    <name evidence="17" type="primary">cox2</name>
</gene>
<dbReference type="CDD" id="cd13912">
    <property type="entry name" value="CcO_II_C"/>
    <property type="match status" value="1"/>
</dbReference>
<evidence type="ECO:0000256" key="10">
    <source>
        <dbReference type="ARBA" id="ARBA00023008"/>
    </source>
</evidence>
<dbReference type="InterPro" id="IPR011759">
    <property type="entry name" value="Cyt_c_oxidase_su2_TM_dom"/>
</dbReference>
<feature type="domain" description="Cytochrome oxidase subunit II copper A binding" evidence="15">
    <location>
        <begin position="128"/>
        <end position="267"/>
    </location>
</feature>
<name>A0A290YLZ5_9EUKA</name>
<dbReference type="PANTHER" id="PTHR22888">
    <property type="entry name" value="CYTOCHROME C OXIDASE, SUBUNIT II"/>
    <property type="match status" value="1"/>
</dbReference>
<feature type="transmembrane region" description="Helical" evidence="14">
    <location>
        <begin position="99"/>
        <end position="121"/>
    </location>
</feature>
<reference evidence="17" key="1">
    <citation type="submission" date="2017-03" db="EMBL/GenBank/DDBJ databases">
        <title>Protostelium mycophagum mitochondrial genome.</title>
        <authorList>
            <person name="Gloeckner G."/>
        </authorList>
    </citation>
    <scope>NUCLEOTIDE SEQUENCE</scope>
</reference>
<keyword evidence="6 13" id="KW-0479">Metal-binding</keyword>
<dbReference type="GO" id="GO:0005743">
    <property type="term" value="C:mitochondrial inner membrane"/>
    <property type="evidence" value="ECO:0007669"/>
    <property type="project" value="UniProtKB-SubCell"/>
</dbReference>
<dbReference type="SUPFAM" id="SSF49503">
    <property type="entry name" value="Cupredoxins"/>
    <property type="match status" value="1"/>
</dbReference>
<evidence type="ECO:0000256" key="11">
    <source>
        <dbReference type="ARBA" id="ARBA00023136"/>
    </source>
</evidence>
<protein>
    <recommendedName>
        <fullName evidence="13">Cytochrome c oxidase subunit 2</fullName>
    </recommendedName>
</protein>
<comment type="function">
    <text evidence="13">Component of the cytochrome c oxidase, the last enzyme in the mitochondrial electron transport chain which drives oxidative phosphorylation. The respiratory chain contains 3 multisubunit complexes succinate dehydrogenase (complex II, CII), ubiquinol-cytochrome c oxidoreductase (cytochrome b-c1 complex, complex III, CIII) and cytochrome c oxidase (complex IV, CIV), that cooperate to transfer electrons derived from NADH and succinate to molecular oxygen, creating an electrochemical gradient over the inner membrane that drives transmembrane transport and the ATP synthase. Cytochrome c oxidase is the component of the respiratory chain that catalyzes the reduction of oxygen to water. Electrons originating from reduced cytochrome c in the intermembrane space (IMS) are transferred via the dinuclear copper A center (CU(A)) of subunit 2 and heme A of subunit 1 to the active site in subunit 1, a binuclear center (BNC) formed by heme A3 and copper B (CU(B)). The BNC reduces molecular oxygen to 2 water molecules using 4 electrons from cytochrome c in the IMS and 4 protons from the mitochondrial matrix.</text>
</comment>
<dbReference type="PROSITE" id="PS50857">
    <property type="entry name" value="COX2_CUA"/>
    <property type="match status" value="1"/>
</dbReference>
<dbReference type="EMBL" id="KY775056">
    <property type="protein sequence ID" value="ATE46680.1"/>
    <property type="molecule type" value="Genomic_DNA"/>
</dbReference>
<evidence type="ECO:0000256" key="8">
    <source>
        <dbReference type="ARBA" id="ARBA00022982"/>
    </source>
</evidence>
<dbReference type="AlphaFoldDB" id="A0A290YLZ5"/>
<evidence type="ECO:0000313" key="17">
    <source>
        <dbReference type="EMBL" id="ATE46680.1"/>
    </source>
</evidence>
<evidence type="ECO:0000259" key="15">
    <source>
        <dbReference type="PROSITE" id="PS50857"/>
    </source>
</evidence>
<organism evidence="17">
    <name type="scientific">Protostelium mycophagum</name>
    <dbReference type="NCBI Taxonomy" id="472931"/>
    <lineage>
        <taxon>Eukaryota</taxon>
        <taxon>Amoebozoa</taxon>
        <taxon>Evosea</taxon>
        <taxon>Variosea</taxon>
        <taxon>Protosteliida</taxon>
        <taxon>Protosteliaceae</taxon>
        <taxon>Protostelium</taxon>
    </lineage>
</organism>
<accession>A0A290YLZ5</accession>
<evidence type="ECO:0000256" key="6">
    <source>
        <dbReference type="ARBA" id="ARBA00022723"/>
    </source>
</evidence>
<dbReference type="InterPro" id="IPR014222">
    <property type="entry name" value="Cyt_c_oxidase_su2"/>
</dbReference>
<dbReference type="SUPFAM" id="SSF81464">
    <property type="entry name" value="Cytochrome c oxidase subunit II-like, transmembrane region"/>
    <property type="match status" value="1"/>
</dbReference>
<evidence type="ECO:0000256" key="13">
    <source>
        <dbReference type="RuleBase" id="RU000457"/>
    </source>
</evidence>
<dbReference type="PROSITE" id="PS00078">
    <property type="entry name" value="COX2"/>
    <property type="match status" value="1"/>
</dbReference>
<evidence type="ECO:0000256" key="14">
    <source>
        <dbReference type="SAM" id="Phobius"/>
    </source>
</evidence>
<dbReference type="InterPro" id="IPR002429">
    <property type="entry name" value="CcO_II-like_C"/>
</dbReference>
<keyword evidence="9 14" id="KW-1133">Transmembrane helix</keyword>
<dbReference type="GO" id="GO:0042773">
    <property type="term" value="P:ATP synthesis coupled electron transport"/>
    <property type="evidence" value="ECO:0007669"/>
    <property type="project" value="TreeGrafter"/>
</dbReference>
<comment type="subcellular location">
    <subcellularLocation>
        <location evidence="1">Membrane</location>
        <topology evidence="1">Multi-pass membrane protein</topology>
    </subcellularLocation>
    <subcellularLocation>
        <location evidence="13">Mitochondrion inner membrane</location>
        <topology evidence="13">Multi-pass membrane protein</topology>
    </subcellularLocation>
</comment>
<dbReference type="PANTHER" id="PTHR22888:SF9">
    <property type="entry name" value="CYTOCHROME C OXIDASE SUBUNIT 2"/>
    <property type="match status" value="1"/>
</dbReference>
<evidence type="ECO:0000256" key="12">
    <source>
        <dbReference type="ARBA" id="ARBA00049512"/>
    </source>
</evidence>
<evidence type="ECO:0000256" key="5">
    <source>
        <dbReference type="ARBA" id="ARBA00022692"/>
    </source>
</evidence>
<keyword evidence="10 13" id="KW-0186">Copper</keyword>
<dbReference type="Gene3D" id="2.60.40.420">
    <property type="entry name" value="Cupredoxins - blue copper proteins"/>
    <property type="match status" value="1"/>
</dbReference>
<evidence type="ECO:0000259" key="16">
    <source>
        <dbReference type="PROSITE" id="PS50999"/>
    </source>
</evidence>
<keyword evidence="11 13" id="KW-0472">Membrane</keyword>
<keyword evidence="3 13" id="KW-0813">Transport</keyword>
<dbReference type="InterPro" id="IPR001505">
    <property type="entry name" value="Copper_CuA"/>
</dbReference>
<dbReference type="Gene3D" id="1.10.287.90">
    <property type="match status" value="1"/>
</dbReference>
<dbReference type="GO" id="GO:0016491">
    <property type="term" value="F:oxidoreductase activity"/>
    <property type="evidence" value="ECO:0007669"/>
    <property type="project" value="InterPro"/>
</dbReference>
<dbReference type="Pfam" id="PF00116">
    <property type="entry name" value="COX2"/>
    <property type="match status" value="1"/>
</dbReference>
<dbReference type="GO" id="GO:0004129">
    <property type="term" value="F:cytochrome-c oxidase activity"/>
    <property type="evidence" value="ECO:0007669"/>
    <property type="project" value="UniProtKB-EC"/>
</dbReference>
<feature type="transmembrane region" description="Helical" evidence="14">
    <location>
        <begin position="49"/>
        <end position="73"/>
    </location>
</feature>
<dbReference type="InterPro" id="IPR034210">
    <property type="entry name" value="CcO_II_C"/>
</dbReference>
<evidence type="ECO:0000256" key="2">
    <source>
        <dbReference type="ARBA" id="ARBA00007866"/>
    </source>
</evidence>